<evidence type="ECO:0000313" key="8">
    <source>
        <dbReference type="EMBL" id="VAV85821.1"/>
    </source>
</evidence>
<keyword evidence="2" id="KW-1003">Cell membrane</keyword>
<dbReference type="InterPro" id="IPR004089">
    <property type="entry name" value="MCPsignal_dom"/>
</dbReference>
<dbReference type="InterPro" id="IPR000727">
    <property type="entry name" value="T_SNARE_dom"/>
</dbReference>
<dbReference type="Gene3D" id="1.10.287.950">
    <property type="entry name" value="Methyl-accepting chemotaxis protein"/>
    <property type="match status" value="1"/>
</dbReference>
<dbReference type="PANTHER" id="PTHR32089:SF112">
    <property type="entry name" value="LYSOZYME-LIKE PROTEIN-RELATED"/>
    <property type="match status" value="1"/>
</dbReference>
<evidence type="ECO:0000256" key="4">
    <source>
        <dbReference type="ARBA" id="ARBA00029447"/>
    </source>
</evidence>
<dbReference type="SMART" id="SM00283">
    <property type="entry name" value="MA"/>
    <property type="match status" value="1"/>
</dbReference>
<dbReference type="EMBL" id="UOEA01000101">
    <property type="protein sequence ID" value="VAV85821.1"/>
    <property type="molecule type" value="Genomic_DNA"/>
</dbReference>
<evidence type="ECO:0008006" key="9">
    <source>
        <dbReference type="Google" id="ProtNLM"/>
    </source>
</evidence>
<reference evidence="8" key="1">
    <citation type="submission" date="2018-06" db="EMBL/GenBank/DDBJ databases">
        <authorList>
            <person name="Zhirakovskaya E."/>
        </authorList>
    </citation>
    <scope>NUCLEOTIDE SEQUENCE</scope>
</reference>
<accession>A0A3B0R0P2</accession>
<evidence type="ECO:0000259" key="6">
    <source>
        <dbReference type="PROSITE" id="PS50111"/>
    </source>
</evidence>
<organism evidence="8">
    <name type="scientific">hydrothermal vent metagenome</name>
    <dbReference type="NCBI Taxonomy" id="652676"/>
    <lineage>
        <taxon>unclassified sequences</taxon>
        <taxon>metagenomes</taxon>
        <taxon>ecological metagenomes</taxon>
    </lineage>
</organism>
<dbReference type="SUPFAM" id="SSF58104">
    <property type="entry name" value="Methyl-accepting chemotaxis protein (MCP) signaling domain"/>
    <property type="match status" value="1"/>
</dbReference>
<evidence type="ECO:0000256" key="2">
    <source>
        <dbReference type="ARBA" id="ARBA00022519"/>
    </source>
</evidence>
<dbReference type="InterPro" id="IPR004090">
    <property type="entry name" value="Chemotax_Me-accpt_rcpt"/>
</dbReference>
<protein>
    <recommendedName>
        <fullName evidence="9">Methyl-accepting chemotaxis sensor/transducer protein</fullName>
    </recommendedName>
</protein>
<keyword evidence="2" id="KW-0472">Membrane</keyword>
<dbReference type="AlphaFoldDB" id="A0A3B0R0P2"/>
<sequence>QIVAGADMQANQTNQVATAMEEMSATVIEVAKNSQGASEASDDTQQIAVQGGDVVKRAVDGMMAVADTVRESAATVEALGKSSDEIGAIISVINDIADQTNLLALNAAIEAARAGEQGRGFAVVADEVRKLAEKTTKATKEIADMIKTIQGDTKGAMSSMHEGTKQVEEGVQLASEAGESLQQIVSSVDRVTDMVRQIATAAEEQSATTEEISTNITSIATVTTENADGVKQVSAASDDLAKIAEELKDIVSRFKLRGGSNSAFLDNASEDFSEPDEHGYDAGGDNEGSLRAV</sequence>
<name>A0A3B0R0P2_9ZZZZ</name>
<evidence type="ECO:0000256" key="1">
    <source>
        <dbReference type="ARBA" id="ARBA00004429"/>
    </source>
</evidence>
<dbReference type="GO" id="GO:0004888">
    <property type="term" value="F:transmembrane signaling receptor activity"/>
    <property type="evidence" value="ECO:0007669"/>
    <property type="project" value="InterPro"/>
</dbReference>
<gene>
    <name evidence="8" type="ORF">MNBD_DELTA01-177</name>
</gene>
<comment type="subcellular location">
    <subcellularLocation>
        <location evidence="1">Cell inner membrane</location>
        <topology evidence="1">Multi-pass membrane protein</topology>
    </subcellularLocation>
</comment>
<dbReference type="PROSITE" id="PS50192">
    <property type="entry name" value="T_SNARE"/>
    <property type="match status" value="1"/>
</dbReference>
<keyword evidence="2" id="KW-0997">Cell inner membrane</keyword>
<dbReference type="GO" id="GO:0006935">
    <property type="term" value="P:chemotaxis"/>
    <property type="evidence" value="ECO:0007669"/>
    <property type="project" value="InterPro"/>
</dbReference>
<dbReference type="CDD" id="cd11386">
    <property type="entry name" value="MCP_signal"/>
    <property type="match status" value="1"/>
</dbReference>
<feature type="domain" description="Methyl-accepting transducer" evidence="6">
    <location>
        <begin position="1"/>
        <end position="220"/>
    </location>
</feature>
<feature type="non-terminal residue" evidence="8">
    <location>
        <position position="1"/>
    </location>
</feature>
<dbReference type="PANTHER" id="PTHR32089">
    <property type="entry name" value="METHYL-ACCEPTING CHEMOTAXIS PROTEIN MCPB"/>
    <property type="match status" value="1"/>
</dbReference>
<dbReference type="GO" id="GO:0007165">
    <property type="term" value="P:signal transduction"/>
    <property type="evidence" value="ECO:0007669"/>
    <property type="project" value="UniProtKB-KW"/>
</dbReference>
<keyword evidence="3" id="KW-0807">Transducer</keyword>
<dbReference type="PRINTS" id="PR00260">
    <property type="entry name" value="CHEMTRNSDUCR"/>
</dbReference>
<dbReference type="PROSITE" id="PS50111">
    <property type="entry name" value="CHEMOTAXIS_TRANSDUC_2"/>
    <property type="match status" value="1"/>
</dbReference>
<dbReference type="FunFam" id="1.10.287.950:FF:000001">
    <property type="entry name" value="Methyl-accepting chemotaxis sensory transducer"/>
    <property type="match status" value="1"/>
</dbReference>
<feature type="region of interest" description="Disordered" evidence="5">
    <location>
        <begin position="265"/>
        <end position="293"/>
    </location>
</feature>
<evidence type="ECO:0000259" key="7">
    <source>
        <dbReference type="PROSITE" id="PS50192"/>
    </source>
</evidence>
<feature type="domain" description="T-SNARE coiled-coil homology" evidence="7">
    <location>
        <begin position="171"/>
        <end position="233"/>
    </location>
</feature>
<dbReference type="GO" id="GO:0005886">
    <property type="term" value="C:plasma membrane"/>
    <property type="evidence" value="ECO:0007669"/>
    <property type="project" value="UniProtKB-SubCell"/>
</dbReference>
<evidence type="ECO:0000256" key="5">
    <source>
        <dbReference type="SAM" id="MobiDB-lite"/>
    </source>
</evidence>
<comment type="similarity">
    <text evidence="4">Belongs to the methyl-accepting chemotaxis (MCP) protein family.</text>
</comment>
<evidence type="ECO:0000256" key="3">
    <source>
        <dbReference type="ARBA" id="ARBA00023224"/>
    </source>
</evidence>
<proteinExistence type="inferred from homology"/>
<dbReference type="Pfam" id="PF00015">
    <property type="entry name" value="MCPsignal"/>
    <property type="match status" value="1"/>
</dbReference>